<evidence type="ECO:0000313" key="4">
    <source>
        <dbReference type="Proteomes" id="UP000037035"/>
    </source>
</evidence>
<feature type="compositionally biased region" description="Basic and acidic residues" evidence="1">
    <location>
        <begin position="261"/>
        <end position="286"/>
    </location>
</feature>
<feature type="region of interest" description="Disordered" evidence="1">
    <location>
        <begin position="1"/>
        <end position="129"/>
    </location>
</feature>
<keyword evidence="2" id="KW-0812">Transmembrane</keyword>
<sequence length="403" mass="43241">MASSQAASPVATANAKVSTPSKSTQAEAVPLPTINAPQVTPSPAPTPNNAQASVATPLPSSPAVAEASIQHPSSTSQAVRNIPISAASPIPQPTSLRPFTYSEKSKPGAPAQTSTSSSSSDNFPSSDPSFGSGRVAGPVIGSVIAILMLIVLVMGGVWYLQRRRQKVRMRQESQRLRTSNFGLHEPAEMIHEKRPSIEAVLEADLARLRSLDPNISILVDDYDAKPPHMPPSPIYPAQPALSLRIARKPSKRLKDLPDYRLAHADRTGEPTTKHDYAEHNQSDNETKYAPGLPLQAFTHPSTVEDGNAGAVSVGIDEVRQKSQSMGDFQRWCVAQGHLEPPPLNQSCWAQLLSIDSSNQDKSPLSRAVIGNFHPPHLAPLPSQPSPSTIVEFTPHNFNSDTYS</sequence>
<feature type="compositionally biased region" description="Polar residues" evidence="1">
    <location>
        <begin position="15"/>
        <end position="26"/>
    </location>
</feature>
<feature type="region of interest" description="Disordered" evidence="1">
    <location>
        <begin position="261"/>
        <end position="291"/>
    </location>
</feature>
<proteinExistence type="predicted"/>
<evidence type="ECO:0000256" key="2">
    <source>
        <dbReference type="SAM" id="Phobius"/>
    </source>
</evidence>
<evidence type="ECO:0000313" key="3">
    <source>
        <dbReference type="EMBL" id="KNZ53827.1"/>
    </source>
</evidence>
<reference evidence="3 4" key="1">
    <citation type="submission" date="2015-08" db="EMBL/GenBank/DDBJ databases">
        <title>Next Generation Sequencing and Analysis of the Genome of Puccinia sorghi L Schw, the Causal Agent of Maize Common Rust.</title>
        <authorList>
            <person name="Rochi L."/>
            <person name="Burguener G."/>
            <person name="Darino M."/>
            <person name="Turjanski A."/>
            <person name="Kreff E."/>
            <person name="Dieguez M.J."/>
            <person name="Sacco F."/>
        </authorList>
    </citation>
    <scope>NUCLEOTIDE SEQUENCE [LARGE SCALE GENOMIC DNA]</scope>
    <source>
        <strain evidence="3 4">RO10H11247</strain>
    </source>
</reference>
<dbReference type="STRING" id="27349.A0A0L6UZZ9"/>
<dbReference type="VEuPathDB" id="FungiDB:VP01_3126g2"/>
<keyword evidence="2" id="KW-1133">Transmembrane helix</keyword>
<gene>
    <name evidence="3" type="ORF">VP01_3126g2</name>
</gene>
<dbReference type="EMBL" id="LAVV01008087">
    <property type="protein sequence ID" value="KNZ53827.1"/>
    <property type="molecule type" value="Genomic_DNA"/>
</dbReference>
<feature type="transmembrane region" description="Helical" evidence="2">
    <location>
        <begin position="135"/>
        <end position="160"/>
    </location>
</feature>
<accession>A0A0L6UZZ9</accession>
<keyword evidence="4" id="KW-1185">Reference proteome</keyword>
<dbReference type="Proteomes" id="UP000037035">
    <property type="component" value="Unassembled WGS sequence"/>
</dbReference>
<organism evidence="3 4">
    <name type="scientific">Puccinia sorghi</name>
    <dbReference type="NCBI Taxonomy" id="27349"/>
    <lineage>
        <taxon>Eukaryota</taxon>
        <taxon>Fungi</taxon>
        <taxon>Dikarya</taxon>
        <taxon>Basidiomycota</taxon>
        <taxon>Pucciniomycotina</taxon>
        <taxon>Pucciniomycetes</taxon>
        <taxon>Pucciniales</taxon>
        <taxon>Pucciniaceae</taxon>
        <taxon>Puccinia</taxon>
    </lineage>
</organism>
<keyword evidence="2" id="KW-0472">Membrane</keyword>
<protein>
    <submittedName>
        <fullName evidence="3">Uncharacterized protein</fullName>
    </submittedName>
</protein>
<evidence type="ECO:0000256" key="1">
    <source>
        <dbReference type="SAM" id="MobiDB-lite"/>
    </source>
</evidence>
<feature type="compositionally biased region" description="Low complexity" evidence="1">
    <location>
        <begin position="113"/>
        <end position="129"/>
    </location>
</feature>
<dbReference type="AlphaFoldDB" id="A0A0L6UZZ9"/>
<feature type="compositionally biased region" description="Polar residues" evidence="1">
    <location>
        <begin position="70"/>
        <end position="79"/>
    </location>
</feature>
<comment type="caution">
    <text evidence="3">The sequence shown here is derived from an EMBL/GenBank/DDBJ whole genome shotgun (WGS) entry which is preliminary data.</text>
</comment>
<dbReference type="OrthoDB" id="2507634at2759"/>
<name>A0A0L6UZZ9_9BASI</name>